<dbReference type="PANTHER" id="PTHR15503:SF45">
    <property type="entry name" value="RNA-DIRECTED DNA POLYMERASE HOMOLOG"/>
    <property type="match status" value="1"/>
</dbReference>
<dbReference type="PANTHER" id="PTHR15503">
    <property type="entry name" value="LDOC1 RELATED"/>
    <property type="match status" value="1"/>
</dbReference>
<accession>A0A5B6VYI8</accession>
<dbReference type="InterPro" id="IPR032567">
    <property type="entry name" value="RTL1-rel"/>
</dbReference>
<proteinExistence type="predicted"/>
<dbReference type="Proteomes" id="UP000325315">
    <property type="component" value="Unassembled WGS sequence"/>
</dbReference>
<dbReference type="AlphaFoldDB" id="A0A5B6VYI8"/>
<evidence type="ECO:0000313" key="2">
    <source>
        <dbReference type="Proteomes" id="UP000325315"/>
    </source>
</evidence>
<evidence type="ECO:0000313" key="1">
    <source>
        <dbReference type="EMBL" id="KAA3474143.1"/>
    </source>
</evidence>
<dbReference type="SUPFAM" id="SSF56672">
    <property type="entry name" value="DNA/RNA polymerases"/>
    <property type="match status" value="1"/>
</dbReference>
<protein>
    <submittedName>
        <fullName evidence="1">Retrotransposon protein</fullName>
    </submittedName>
</protein>
<organism evidence="1 2">
    <name type="scientific">Gossypium australe</name>
    <dbReference type="NCBI Taxonomy" id="47621"/>
    <lineage>
        <taxon>Eukaryota</taxon>
        <taxon>Viridiplantae</taxon>
        <taxon>Streptophyta</taxon>
        <taxon>Embryophyta</taxon>
        <taxon>Tracheophyta</taxon>
        <taxon>Spermatophyta</taxon>
        <taxon>Magnoliopsida</taxon>
        <taxon>eudicotyledons</taxon>
        <taxon>Gunneridae</taxon>
        <taxon>Pentapetalae</taxon>
        <taxon>rosids</taxon>
        <taxon>malvids</taxon>
        <taxon>Malvales</taxon>
        <taxon>Malvaceae</taxon>
        <taxon>Malvoideae</taxon>
        <taxon>Gossypium</taxon>
    </lineage>
</organism>
<name>A0A5B6VYI8_9ROSI</name>
<sequence>MSAQKCVRKGCEAYLAYVLDTKVSESKIESVEVEFAIELVSQTSPISIAPYKMALTELKELKAQLQELTDRGFARPSFLPWGAPVLFVKKKDKSMRMCIDYCQLNKFTIKNKYLLSRIDDLFD</sequence>
<dbReference type="OrthoDB" id="1702664at2759"/>
<dbReference type="EMBL" id="SMMG02000005">
    <property type="protein sequence ID" value="KAA3474143.1"/>
    <property type="molecule type" value="Genomic_DNA"/>
</dbReference>
<gene>
    <name evidence="1" type="ORF">EPI10_024464</name>
</gene>
<dbReference type="InterPro" id="IPR043502">
    <property type="entry name" value="DNA/RNA_pol_sf"/>
</dbReference>
<dbReference type="Gene3D" id="3.10.10.10">
    <property type="entry name" value="HIV Type 1 Reverse Transcriptase, subunit A, domain 1"/>
    <property type="match status" value="1"/>
</dbReference>
<keyword evidence="2" id="KW-1185">Reference proteome</keyword>
<comment type="caution">
    <text evidence="1">The sequence shown here is derived from an EMBL/GenBank/DDBJ whole genome shotgun (WGS) entry which is preliminary data.</text>
</comment>
<reference evidence="2" key="1">
    <citation type="journal article" date="2019" name="Plant Biotechnol. J.">
        <title>Genome sequencing of the Australian wild diploid species Gossypium australe highlights disease resistance and delayed gland morphogenesis.</title>
        <authorList>
            <person name="Cai Y."/>
            <person name="Cai X."/>
            <person name="Wang Q."/>
            <person name="Wang P."/>
            <person name="Zhang Y."/>
            <person name="Cai C."/>
            <person name="Xu Y."/>
            <person name="Wang K."/>
            <person name="Zhou Z."/>
            <person name="Wang C."/>
            <person name="Geng S."/>
            <person name="Li B."/>
            <person name="Dong Q."/>
            <person name="Hou Y."/>
            <person name="Wang H."/>
            <person name="Ai P."/>
            <person name="Liu Z."/>
            <person name="Yi F."/>
            <person name="Sun M."/>
            <person name="An G."/>
            <person name="Cheng J."/>
            <person name="Zhang Y."/>
            <person name="Shi Q."/>
            <person name="Xie Y."/>
            <person name="Shi X."/>
            <person name="Chang Y."/>
            <person name="Huang F."/>
            <person name="Chen Y."/>
            <person name="Hong S."/>
            <person name="Mi L."/>
            <person name="Sun Q."/>
            <person name="Zhang L."/>
            <person name="Zhou B."/>
            <person name="Peng R."/>
            <person name="Zhang X."/>
            <person name="Liu F."/>
        </authorList>
    </citation>
    <scope>NUCLEOTIDE SEQUENCE [LARGE SCALE GENOMIC DNA]</scope>
    <source>
        <strain evidence="2">cv. PA1801</strain>
    </source>
</reference>